<evidence type="ECO:0000313" key="1">
    <source>
        <dbReference type="EMBL" id="ETJ31189.1"/>
    </source>
</evidence>
<comment type="caution">
    <text evidence="1">The sequence shown here is derived from an EMBL/GenBank/DDBJ whole genome shotgun (WGS) entry which is preliminary data.</text>
</comment>
<keyword evidence="1" id="KW-0808">Transferase</keyword>
<dbReference type="GO" id="GO:0032259">
    <property type="term" value="P:methylation"/>
    <property type="evidence" value="ECO:0007669"/>
    <property type="project" value="UniProtKB-KW"/>
</dbReference>
<dbReference type="EMBL" id="AZMM01014306">
    <property type="protein sequence ID" value="ETJ31189.1"/>
    <property type="molecule type" value="Genomic_DNA"/>
</dbReference>
<keyword evidence="1" id="KW-0830">Ubiquinone</keyword>
<organism evidence="1">
    <name type="scientific">human gut metagenome</name>
    <dbReference type="NCBI Taxonomy" id="408170"/>
    <lineage>
        <taxon>unclassified sequences</taxon>
        <taxon>metagenomes</taxon>
        <taxon>organismal metagenomes</taxon>
    </lineage>
</organism>
<protein>
    <submittedName>
        <fullName evidence="1">Ubiquinone/menaquinone biosynthesis methyltransferase</fullName>
    </submittedName>
</protein>
<proteinExistence type="predicted"/>
<name>W1XQR0_9ZZZZ</name>
<reference evidence="1" key="1">
    <citation type="submission" date="2013-12" db="EMBL/GenBank/DDBJ databases">
        <title>A Varibaculum cambriense genome reconstructed from a premature infant gut community with otherwise low bacterial novelty that shifts toward anaerobic metabolism during the third week of life.</title>
        <authorList>
            <person name="Brown C.T."/>
            <person name="Sharon I."/>
            <person name="Thomas B.C."/>
            <person name="Castelle C.J."/>
            <person name="Morowitz M.J."/>
            <person name="Banfield J.F."/>
        </authorList>
    </citation>
    <scope>NUCLEOTIDE SEQUENCE</scope>
</reference>
<feature type="non-terminal residue" evidence="1">
    <location>
        <position position="1"/>
    </location>
</feature>
<dbReference type="GO" id="GO:0008168">
    <property type="term" value="F:methyltransferase activity"/>
    <property type="evidence" value="ECO:0007669"/>
    <property type="project" value="UniProtKB-KW"/>
</dbReference>
<dbReference type="Gene3D" id="3.40.50.150">
    <property type="entry name" value="Vaccinia Virus protein VP39"/>
    <property type="match status" value="1"/>
</dbReference>
<dbReference type="AlphaFoldDB" id="W1XQR0"/>
<dbReference type="SUPFAM" id="SSF53335">
    <property type="entry name" value="S-adenosyl-L-methionine-dependent methyltransferases"/>
    <property type="match status" value="1"/>
</dbReference>
<dbReference type="InterPro" id="IPR029063">
    <property type="entry name" value="SAM-dependent_MTases_sf"/>
</dbReference>
<keyword evidence="1" id="KW-0489">Methyltransferase</keyword>
<gene>
    <name evidence="1" type="ORF">Q604_UNBC14306G0001</name>
</gene>
<feature type="non-terminal residue" evidence="1">
    <location>
        <position position="72"/>
    </location>
</feature>
<sequence length="72" mass="8277">DDKEFITAYWADRSHDFGALRAKELESPKLKLWREELTCHIFDSDRSLRILDIGCGAGFFSIILSQLGHTVH</sequence>
<accession>W1XQR0</accession>